<organism evidence="2 5">
    <name type="scientific">Streptomyces radicis</name>
    <dbReference type="NCBI Taxonomy" id="1750517"/>
    <lineage>
        <taxon>Bacteria</taxon>
        <taxon>Bacillati</taxon>
        <taxon>Actinomycetota</taxon>
        <taxon>Actinomycetes</taxon>
        <taxon>Kitasatosporales</taxon>
        <taxon>Streptomycetaceae</taxon>
        <taxon>Streptomyces</taxon>
    </lineage>
</organism>
<evidence type="ECO:0000313" key="2">
    <source>
        <dbReference type="EMBL" id="RKN04616.1"/>
    </source>
</evidence>
<dbReference type="Proteomes" id="UP000275024">
    <property type="component" value="Unassembled WGS sequence"/>
</dbReference>
<feature type="domain" description="Trypsin-co-occurring" evidence="1">
    <location>
        <begin position="2"/>
        <end position="79"/>
    </location>
</feature>
<dbReference type="RefSeq" id="WP_120699880.1">
    <property type="nucleotide sequence ID" value="NZ_RBDX01000034.1"/>
</dbReference>
<dbReference type="Proteomes" id="UP000268652">
    <property type="component" value="Unassembled WGS sequence"/>
</dbReference>
<dbReference type="EMBL" id="RBDX01000034">
    <property type="protein sequence ID" value="RKN04616.1"/>
    <property type="molecule type" value="Genomic_DNA"/>
</dbReference>
<accession>A0A3A9WAJ4</accession>
<evidence type="ECO:0000313" key="5">
    <source>
        <dbReference type="Proteomes" id="UP000275024"/>
    </source>
</evidence>
<reference evidence="4 5" key="1">
    <citation type="submission" date="2018-09" db="EMBL/GenBank/DDBJ databases">
        <title>Streptomyces sp. nov. DS1-2, an endophytic actinomycete isolated from roots of Dendrobium scabrilingue.</title>
        <authorList>
            <person name="Kuncharoen N."/>
            <person name="Kudo T."/>
            <person name="Ohkuma M."/>
            <person name="Yuki M."/>
            <person name="Tanasupawat S."/>
        </authorList>
    </citation>
    <scope>NUCLEOTIDE SEQUENCE [LARGE SCALE GENOMIC DNA]</scope>
    <source>
        <strain evidence="2 5">AZ1-7</strain>
        <strain evidence="3 4">DS1-2</strain>
    </source>
</reference>
<dbReference type="AlphaFoldDB" id="A0A3A9WAJ4"/>
<name>A0A3A9WAJ4_9ACTN</name>
<evidence type="ECO:0000313" key="4">
    <source>
        <dbReference type="Proteomes" id="UP000268652"/>
    </source>
</evidence>
<gene>
    <name evidence="3" type="ORF">D7318_27230</name>
    <name evidence="2" type="ORF">D7319_27825</name>
</gene>
<dbReference type="Pfam" id="PF19631">
    <property type="entry name" value="Trypco2"/>
    <property type="match status" value="1"/>
</dbReference>
<comment type="caution">
    <text evidence="2">The sequence shown here is derived from an EMBL/GenBank/DDBJ whole genome shotgun (WGS) entry which is preliminary data.</text>
</comment>
<proteinExistence type="predicted"/>
<evidence type="ECO:0000313" key="3">
    <source>
        <dbReference type="EMBL" id="RKN15574.1"/>
    </source>
</evidence>
<dbReference type="EMBL" id="RBDY01000032">
    <property type="protein sequence ID" value="RKN15574.1"/>
    <property type="molecule type" value="Genomic_DNA"/>
</dbReference>
<sequence>MIELAKVIEELRNELDAAITAGAGQAVRFEVGPIELEVEVVITREAGAGSKVRFWVVDAEGQGKVSRAATQRVKLTLEPRVAASGRRPEVSGAAVPGER</sequence>
<protein>
    <recommendedName>
        <fullName evidence="1">Trypsin-co-occurring domain-containing protein</fullName>
    </recommendedName>
</protein>
<dbReference type="OrthoDB" id="4566193at2"/>
<keyword evidence="4" id="KW-1185">Reference proteome</keyword>
<evidence type="ECO:0000259" key="1">
    <source>
        <dbReference type="Pfam" id="PF19631"/>
    </source>
</evidence>
<dbReference type="InterPro" id="IPR045608">
    <property type="entry name" value="Trypco2"/>
</dbReference>